<keyword evidence="3" id="KW-0805">Transcription regulation</keyword>
<dbReference type="PANTHER" id="PTHR30118:SF15">
    <property type="entry name" value="TRANSCRIPTIONAL REGULATORY PROTEIN"/>
    <property type="match status" value="1"/>
</dbReference>
<proteinExistence type="inferred from homology"/>
<protein>
    <submittedName>
        <fullName evidence="8">LysR family transcriptional regulator</fullName>
    </submittedName>
</protein>
<dbReference type="PRINTS" id="PR00039">
    <property type="entry name" value="HTHLYSR"/>
</dbReference>
<keyword evidence="4" id="KW-0238">DNA-binding</keyword>
<dbReference type="InterPro" id="IPR050389">
    <property type="entry name" value="LysR-type_TF"/>
</dbReference>
<dbReference type="InterPro" id="IPR000847">
    <property type="entry name" value="LysR_HTH_N"/>
</dbReference>
<dbReference type="EMBL" id="CP039923">
    <property type="protein sequence ID" value="QCL95519.1"/>
    <property type="molecule type" value="Genomic_DNA"/>
</dbReference>
<dbReference type="GO" id="GO:0003677">
    <property type="term" value="F:DNA binding"/>
    <property type="evidence" value="ECO:0007669"/>
    <property type="project" value="UniProtKB-KW"/>
</dbReference>
<evidence type="ECO:0000256" key="5">
    <source>
        <dbReference type="ARBA" id="ARBA00023159"/>
    </source>
</evidence>
<keyword evidence="6" id="KW-0804">Transcription</keyword>
<dbReference type="SUPFAM" id="SSF53850">
    <property type="entry name" value="Periplasmic binding protein-like II"/>
    <property type="match status" value="1"/>
</dbReference>
<evidence type="ECO:0000313" key="9">
    <source>
        <dbReference type="Proteomes" id="UP000298649"/>
    </source>
</evidence>
<dbReference type="AlphaFoldDB" id="A0A4D7YWV7"/>
<dbReference type="Gene3D" id="3.40.190.10">
    <property type="entry name" value="Periplasmic binding protein-like II"/>
    <property type="match status" value="2"/>
</dbReference>
<dbReference type="InterPro" id="IPR036388">
    <property type="entry name" value="WH-like_DNA-bd_sf"/>
</dbReference>
<evidence type="ECO:0000256" key="1">
    <source>
        <dbReference type="ARBA" id="ARBA00009437"/>
    </source>
</evidence>
<dbReference type="Proteomes" id="UP000298649">
    <property type="component" value="Chromosome linear"/>
</dbReference>
<dbReference type="Pfam" id="PF03466">
    <property type="entry name" value="LysR_substrate"/>
    <property type="match status" value="1"/>
</dbReference>
<reference evidence="8 9" key="1">
    <citation type="submission" date="2019-04" db="EMBL/GenBank/DDBJ databases">
        <title>Complete genome sequence of Agrobacterium tumefaciens CFBP7129.</title>
        <authorList>
            <person name="Haryono M."/>
            <person name="Lin Y.-C."/>
            <person name="Lai E.-M."/>
            <person name="Kuo C.-H."/>
        </authorList>
    </citation>
    <scope>NUCLEOTIDE SEQUENCE [LARGE SCALE GENOMIC DNA]</scope>
    <source>
        <strain evidence="8 9">CFBP7129</strain>
    </source>
</reference>
<sequence length="298" mass="32670">MKRIDLNLLVSLEALLVERNVTRAAARLHMSQPALSAQLNRLRDLFKDPLLVPAHRGMVPTAKSLELIGPLRASLDQIRSTLQGHDGFSPVTAELTISIACTDYVEAVVVAPLIVSLRERAANIRLAVHRLAPVRLGQQLADGDIDLAIATPDAGQAHLRTRHLFEESYILIGRPGHPRIAEGATAAGFARLEQVIVSPSGGAFSSPVDVTLEALGHSRAVVASAASFLVVPSIVTSSELVALVPRRLMQNRLAEVAWIDVPWLSERFQVELIWHERTHRHQGQQWIREQIHDLVKAA</sequence>
<organism evidence="8 9">
    <name type="scientific">Agrobacterium tumefaciens</name>
    <dbReference type="NCBI Taxonomy" id="358"/>
    <lineage>
        <taxon>Bacteria</taxon>
        <taxon>Pseudomonadati</taxon>
        <taxon>Pseudomonadota</taxon>
        <taxon>Alphaproteobacteria</taxon>
        <taxon>Hyphomicrobiales</taxon>
        <taxon>Rhizobiaceae</taxon>
        <taxon>Rhizobium/Agrobacterium group</taxon>
        <taxon>Agrobacterium</taxon>
        <taxon>Agrobacterium tumefaciens complex</taxon>
    </lineage>
</organism>
<dbReference type="SUPFAM" id="SSF46785">
    <property type="entry name" value="Winged helix' DNA-binding domain"/>
    <property type="match status" value="1"/>
</dbReference>
<dbReference type="Gene3D" id="1.10.10.10">
    <property type="entry name" value="Winged helix-like DNA-binding domain superfamily/Winged helix DNA-binding domain"/>
    <property type="match status" value="1"/>
</dbReference>
<dbReference type="RefSeq" id="WP_137004462.1">
    <property type="nucleotide sequence ID" value="NZ_CP039923.1"/>
</dbReference>
<dbReference type="InterPro" id="IPR036390">
    <property type="entry name" value="WH_DNA-bd_sf"/>
</dbReference>
<evidence type="ECO:0000256" key="4">
    <source>
        <dbReference type="ARBA" id="ARBA00023125"/>
    </source>
</evidence>
<dbReference type="InterPro" id="IPR005119">
    <property type="entry name" value="LysR_subst-bd"/>
</dbReference>
<keyword evidence="2" id="KW-0536">Nodulation</keyword>
<accession>A0A4D7YWV7</accession>
<keyword evidence="5" id="KW-0010">Activator</keyword>
<evidence type="ECO:0000256" key="6">
    <source>
        <dbReference type="ARBA" id="ARBA00023163"/>
    </source>
</evidence>
<feature type="domain" description="HTH lysR-type" evidence="7">
    <location>
        <begin position="4"/>
        <end position="61"/>
    </location>
</feature>
<evidence type="ECO:0000256" key="3">
    <source>
        <dbReference type="ARBA" id="ARBA00023015"/>
    </source>
</evidence>
<gene>
    <name evidence="8" type="ORF">CFBP7129_14545</name>
</gene>
<dbReference type="PANTHER" id="PTHR30118">
    <property type="entry name" value="HTH-TYPE TRANSCRIPTIONAL REGULATOR LEUO-RELATED"/>
    <property type="match status" value="1"/>
</dbReference>
<evidence type="ECO:0000256" key="2">
    <source>
        <dbReference type="ARBA" id="ARBA00022458"/>
    </source>
</evidence>
<dbReference type="PROSITE" id="PS50931">
    <property type="entry name" value="HTH_LYSR"/>
    <property type="match status" value="1"/>
</dbReference>
<evidence type="ECO:0000259" key="7">
    <source>
        <dbReference type="PROSITE" id="PS50931"/>
    </source>
</evidence>
<evidence type="ECO:0000313" key="8">
    <source>
        <dbReference type="EMBL" id="QCL95519.1"/>
    </source>
</evidence>
<dbReference type="Pfam" id="PF00126">
    <property type="entry name" value="HTH_1"/>
    <property type="match status" value="1"/>
</dbReference>
<comment type="similarity">
    <text evidence="1">Belongs to the LysR transcriptional regulatory family.</text>
</comment>
<name>A0A4D7YWV7_AGRTU</name>
<dbReference type="GO" id="GO:0003700">
    <property type="term" value="F:DNA-binding transcription factor activity"/>
    <property type="evidence" value="ECO:0007669"/>
    <property type="project" value="InterPro"/>
</dbReference>